<evidence type="ECO:0000313" key="1">
    <source>
        <dbReference type="EMBL" id="SVD52795.1"/>
    </source>
</evidence>
<feature type="non-terminal residue" evidence="1">
    <location>
        <position position="1"/>
    </location>
</feature>
<feature type="non-terminal residue" evidence="1">
    <location>
        <position position="26"/>
    </location>
</feature>
<proteinExistence type="predicted"/>
<reference evidence="1" key="1">
    <citation type="submission" date="2018-05" db="EMBL/GenBank/DDBJ databases">
        <authorList>
            <person name="Lanie J.A."/>
            <person name="Ng W.-L."/>
            <person name="Kazmierczak K.M."/>
            <person name="Andrzejewski T.M."/>
            <person name="Davidsen T.M."/>
            <person name="Wayne K.J."/>
            <person name="Tettelin H."/>
            <person name="Glass J.I."/>
            <person name="Rusch D."/>
            <person name="Podicherti R."/>
            <person name="Tsui H.-C.T."/>
            <person name="Winkler M.E."/>
        </authorList>
    </citation>
    <scope>NUCLEOTIDE SEQUENCE</scope>
</reference>
<protein>
    <submittedName>
        <fullName evidence="1">Uncharacterized protein</fullName>
    </submittedName>
</protein>
<organism evidence="1">
    <name type="scientific">marine metagenome</name>
    <dbReference type="NCBI Taxonomy" id="408172"/>
    <lineage>
        <taxon>unclassified sequences</taxon>
        <taxon>metagenomes</taxon>
        <taxon>ecological metagenomes</taxon>
    </lineage>
</organism>
<accession>A0A382W3D2</accession>
<dbReference type="AlphaFoldDB" id="A0A382W3D2"/>
<name>A0A382W3D2_9ZZZZ</name>
<gene>
    <name evidence="1" type="ORF">METZ01_LOCUS405649</name>
</gene>
<sequence length="26" mass="3083">VLTEFQEDPRRWRTLAFVVTATVFSL</sequence>
<dbReference type="EMBL" id="UINC01156404">
    <property type="protein sequence ID" value="SVD52795.1"/>
    <property type="molecule type" value="Genomic_DNA"/>
</dbReference>